<dbReference type="InterPro" id="IPR016024">
    <property type="entry name" value="ARM-type_fold"/>
</dbReference>
<dbReference type="PANTHER" id="PTHR10997:SF8">
    <property type="entry name" value="EXPORTIN-2"/>
    <property type="match status" value="1"/>
</dbReference>
<dbReference type="GO" id="GO:0005635">
    <property type="term" value="C:nuclear envelope"/>
    <property type="evidence" value="ECO:0007669"/>
    <property type="project" value="TreeGrafter"/>
</dbReference>
<dbReference type="SUPFAM" id="SSF48371">
    <property type="entry name" value="ARM repeat"/>
    <property type="match status" value="1"/>
</dbReference>
<keyword evidence="6" id="KW-0653">Protein transport</keyword>
<evidence type="ECO:0000256" key="4">
    <source>
        <dbReference type="ARBA" id="ARBA00022448"/>
    </source>
</evidence>
<dbReference type="Pfam" id="PF08506">
    <property type="entry name" value="Cse1"/>
    <property type="match status" value="1"/>
</dbReference>
<keyword evidence="5" id="KW-0963">Cytoplasm</keyword>
<dbReference type="GO" id="GO:0006611">
    <property type="term" value="P:protein export from nucleus"/>
    <property type="evidence" value="ECO:0007669"/>
    <property type="project" value="TreeGrafter"/>
</dbReference>
<evidence type="ECO:0000256" key="3">
    <source>
        <dbReference type="ARBA" id="ARBA00008669"/>
    </source>
</evidence>
<evidence type="ECO:0000256" key="6">
    <source>
        <dbReference type="ARBA" id="ARBA00022927"/>
    </source>
</evidence>
<dbReference type="AlphaFoldDB" id="A0AA38SMX0"/>
<keyword evidence="10" id="KW-1185">Reference proteome</keyword>
<comment type="similarity">
    <text evidence="3">Belongs to the XPO2/CSE1 family.</text>
</comment>
<dbReference type="Proteomes" id="UP001172457">
    <property type="component" value="Chromosome 8"/>
</dbReference>
<name>A0AA38SMX0_9ASTR</name>
<dbReference type="InterPro" id="IPR011989">
    <property type="entry name" value="ARM-like"/>
</dbReference>
<reference evidence="9" key="1">
    <citation type="submission" date="2023-03" db="EMBL/GenBank/DDBJ databases">
        <title>Chromosome-scale reference genome and RAD-based genetic map of yellow starthistle (Centaurea solstitialis) reveal putative structural variation and QTLs associated with invader traits.</title>
        <authorList>
            <person name="Reatini B."/>
            <person name="Cang F.A."/>
            <person name="Jiang Q."/>
            <person name="Mckibben M.T.W."/>
            <person name="Barker M.S."/>
            <person name="Rieseberg L.H."/>
            <person name="Dlugosch K.M."/>
        </authorList>
    </citation>
    <scope>NUCLEOTIDE SEQUENCE</scope>
    <source>
        <strain evidence="9">CAN-66</strain>
        <tissue evidence="9">Leaf</tissue>
    </source>
</reference>
<evidence type="ECO:0000259" key="8">
    <source>
        <dbReference type="PROSITE" id="PS50166"/>
    </source>
</evidence>
<evidence type="ECO:0000313" key="9">
    <source>
        <dbReference type="EMBL" id="KAJ9539336.1"/>
    </source>
</evidence>
<evidence type="ECO:0000256" key="2">
    <source>
        <dbReference type="ARBA" id="ARBA00004496"/>
    </source>
</evidence>
<dbReference type="GO" id="GO:0005829">
    <property type="term" value="C:cytosol"/>
    <property type="evidence" value="ECO:0007669"/>
    <property type="project" value="TreeGrafter"/>
</dbReference>
<evidence type="ECO:0000256" key="5">
    <source>
        <dbReference type="ARBA" id="ARBA00022490"/>
    </source>
</evidence>
<dbReference type="Pfam" id="PF03378">
    <property type="entry name" value="CAS_CSE1"/>
    <property type="match status" value="1"/>
</dbReference>
<dbReference type="Gene3D" id="1.25.10.10">
    <property type="entry name" value="Leucine-rich Repeat Variant"/>
    <property type="match status" value="1"/>
</dbReference>
<dbReference type="InterPro" id="IPR001494">
    <property type="entry name" value="Importin-beta_N"/>
</dbReference>
<dbReference type="InterPro" id="IPR013713">
    <property type="entry name" value="XPO2_central"/>
</dbReference>
<feature type="domain" description="Importin N-terminal" evidence="8">
    <location>
        <begin position="24"/>
        <end position="81"/>
    </location>
</feature>
<evidence type="ECO:0000313" key="10">
    <source>
        <dbReference type="Proteomes" id="UP001172457"/>
    </source>
</evidence>
<dbReference type="GO" id="GO:0005049">
    <property type="term" value="F:nuclear export signal receptor activity"/>
    <property type="evidence" value="ECO:0007669"/>
    <property type="project" value="TreeGrafter"/>
</dbReference>
<dbReference type="EMBL" id="JARYMX010000008">
    <property type="protein sequence ID" value="KAJ9539336.1"/>
    <property type="molecule type" value="Genomic_DNA"/>
</dbReference>
<dbReference type="GO" id="GO:0031267">
    <property type="term" value="F:small GTPase binding"/>
    <property type="evidence" value="ECO:0007669"/>
    <property type="project" value="InterPro"/>
</dbReference>
<keyword evidence="7" id="KW-0539">Nucleus</keyword>
<dbReference type="GO" id="GO:0006606">
    <property type="term" value="P:protein import into nucleus"/>
    <property type="evidence" value="ECO:0007669"/>
    <property type="project" value="TreeGrafter"/>
</dbReference>
<dbReference type="Pfam" id="PF03810">
    <property type="entry name" value="IBN_N"/>
    <property type="match status" value="1"/>
</dbReference>
<keyword evidence="4" id="KW-0813">Transport</keyword>
<gene>
    <name evidence="9" type="ORF">OSB04_032069</name>
</gene>
<proteinExistence type="inferred from homology"/>
<evidence type="ECO:0000256" key="7">
    <source>
        <dbReference type="ARBA" id="ARBA00023242"/>
    </source>
</evidence>
<dbReference type="InterPro" id="IPR005043">
    <property type="entry name" value="XPO2_C"/>
</dbReference>
<protein>
    <recommendedName>
        <fullName evidence="8">Importin N-terminal domain-containing protein</fullName>
    </recommendedName>
</protein>
<organism evidence="9 10">
    <name type="scientific">Centaurea solstitialis</name>
    <name type="common">yellow star-thistle</name>
    <dbReference type="NCBI Taxonomy" id="347529"/>
    <lineage>
        <taxon>Eukaryota</taxon>
        <taxon>Viridiplantae</taxon>
        <taxon>Streptophyta</taxon>
        <taxon>Embryophyta</taxon>
        <taxon>Tracheophyta</taxon>
        <taxon>Spermatophyta</taxon>
        <taxon>Magnoliopsida</taxon>
        <taxon>eudicotyledons</taxon>
        <taxon>Gunneridae</taxon>
        <taxon>Pentapetalae</taxon>
        <taxon>asterids</taxon>
        <taxon>campanulids</taxon>
        <taxon>Asterales</taxon>
        <taxon>Asteraceae</taxon>
        <taxon>Carduoideae</taxon>
        <taxon>Cardueae</taxon>
        <taxon>Centaureinae</taxon>
        <taxon>Centaurea</taxon>
    </lineage>
</organism>
<dbReference type="PROSITE" id="PS50166">
    <property type="entry name" value="IMPORTIN_B_NT"/>
    <property type="match status" value="1"/>
</dbReference>
<accession>A0AA38SMX0</accession>
<dbReference type="PANTHER" id="PTHR10997">
    <property type="entry name" value="IMPORTIN-7, 8, 11"/>
    <property type="match status" value="1"/>
</dbReference>
<comment type="caution">
    <text evidence="9">The sequence shown here is derived from an EMBL/GenBank/DDBJ whole genome shotgun (WGS) entry which is preliminary data.</text>
</comment>
<evidence type="ECO:0000256" key="1">
    <source>
        <dbReference type="ARBA" id="ARBA00004123"/>
    </source>
</evidence>
<sequence length="658" mass="75350">MESGLCRMESILWKKPSSSSPLSLLHRVADPSVDQQTRECAAVDFNNHIKYLWSSYEEVAFPLPDAERDPIKTLIVPLVLSSSNSTIIHDHLRQALSVIGSHDFPRLWPPLLPDLTSRLQTAISNVDDDDDDDDFPSLHRLLLTLNSLLMKFCLAGHVRDSIRLDLKCCFHTFANPLLETVQIISEKMIKNANNNVNNLIEAQLLCFSMFHSLNFIDLPGFYVKPVDKWMNEFNNYLNVTSNDQLQSAVFENIGLYLKKTHQPFPDYFGPFAEQAVVRVLLNPPLTLAAIKFLTLVTTTSHRGLLSQDHILQQITDKVVIPNMMLRDEDQDLFHKNYIEFIRRDMDPPDSTRLIACRLLKAIVAKNSSTTTLERVSASIWNLLVLFAENPTTNWKYKHCAISLVLSLKMHKTPVVDAESFFRSAIVPELQSHDVNSFPFLKAAALRFFIKFWFKIPAMDLVGDVVRFLRSDANVVHSYAAIFIKKRLLLKDKMAEPSFAPILPVLSQNLFDALKKRGSEENRYVMHCIMHIGAIPKSPCIIGRCTTSAIIRFCENLRHPGRLFEAFDYLVTQSDKDWIPLVPALGIWILPSVRMIVDKHAMRFFPYALRLLARLKDYDTYKVPPHYKRSILDILTMLMVEVLSESIRSKELMLKVVFP</sequence>
<comment type="subcellular location">
    <subcellularLocation>
        <location evidence="2">Cytoplasm</location>
    </subcellularLocation>
    <subcellularLocation>
        <location evidence="1">Nucleus</location>
    </subcellularLocation>
</comment>